<name>A0A261FL18_9BIFI</name>
<evidence type="ECO:0000256" key="5">
    <source>
        <dbReference type="ARBA" id="ARBA00022679"/>
    </source>
</evidence>
<accession>A0A261FL18</accession>
<dbReference type="SUPFAM" id="SSF143631">
    <property type="entry name" value="ApbE-like"/>
    <property type="match status" value="1"/>
</dbReference>
<evidence type="ECO:0000313" key="12">
    <source>
        <dbReference type="EMBL" id="OZG59851.1"/>
    </source>
</evidence>
<keyword evidence="6" id="KW-0479">Metal-binding</keyword>
<evidence type="ECO:0000256" key="10">
    <source>
        <dbReference type="ARBA" id="ARBA00048540"/>
    </source>
</evidence>
<dbReference type="Pfam" id="PF02424">
    <property type="entry name" value="ApbE"/>
    <property type="match status" value="1"/>
</dbReference>
<evidence type="ECO:0000256" key="1">
    <source>
        <dbReference type="ARBA" id="ARBA00001946"/>
    </source>
</evidence>
<evidence type="ECO:0000256" key="4">
    <source>
        <dbReference type="ARBA" id="ARBA00022630"/>
    </source>
</evidence>
<dbReference type="InterPro" id="IPR003374">
    <property type="entry name" value="ApbE-like_sf"/>
</dbReference>
<comment type="cofactor">
    <cofactor evidence="1">
        <name>Mg(2+)</name>
        <dbReference type="ChEBI" id="CHEBI:18420"/>
    </cofactor>
</comment>
<keyword evidence="4" id="KW-0285">Flavoprotein</keyword>
<dbReference type="Gene3D" id="3.10.520.10">
    <property type="entry name" value="ApbE-like domains"/>
    <property type="match status" value="2"/>
</dbReference>
<feature type="region of interest" description="Disordered" evidence="11">
    <location>
        <begin position="72"/>
        <end position="101"/>
    </location>
</feature>
<evidence type="ECO:0000256" key="11">
    <source>
        <dbReference type="SAM" id="MobiDB-lite"/>
    </source>
</evidence>
<evidence type="ECO:0000256" key="8">
    <source>
        <dbReference type="ARBA" id="ARBA00022842"/>
    </source>
</evidence>
<evidence type="ECO:0000256" key="2">
    <source>
        <dbReference type="ARBA" id="ARBA00011955"/>
    </source>
</evidence>
<dbReference type="InterPro" id="IPR024932">
    <property type="entry name" value="ApbE"/>
</dbReference>
<comment type="catalytic activity">
    <reaction evidence="10">
        <text>L-threonyl-[protein] + FAD = FMN-L-threonyl-[protein] + AMP + H(+)</text>
        <dbReference type="Rhea" id="RHEA:36847"/>
        <dbReference type="Rhea" id="RHEA-COMP:11060"/>
        <dbReference type="Rhea" id="RHEA-COMP:11061"/>
        <dbReference type="ChEBI" id="CHEBI:15378"/>
        <dbReference type="ChEBI" id="CHEBI:30013"/>
        <dbReference type="ChEBI" id="CHEBI:57692"/>
        <dbReference type="ChEBI" id="CHEBI:74257"/>
        <dbReference type="ChEBI" id="CHEBI:456215"/>
        <dbReference type="EC" id="2.7.1.180"/>
    </reaction>
</comment>
<sequence length="309" mass="33206">MATIQARVIHAMTIPFTVQLVSERRDATYLATLIDEVTPQIGAFLQHVDATFSPFRHDSQVSAARRGDWSGLLRGTHNAHGTQDTRGTRHHGTTISPDGARRPQSEFAEVYALAQQAKQLTHGHFDPMHAGVYDPTGIVKGWAIERAHERFLMPLIRSGRCDAAALGGGGDIQTAVADDSDFTWRIGVQNPDDPRSTLRTVTMRNGGIATSGTSQRGEHITRTAHDLKQATVIDDHLTFADMWATAAASAGEAAFRNIVAGSPTAHAKSTAQAKPATLPHPTAQSNLMAVFVRADGTVTELHPSQTGLS</sequence>
<dbReference type="PANTHER" id="PTHR30040">
    <property type="entry name" value="THIAMINE BIOSYNTHESIS LIPOPROTEIN APBE"/>
    <property type="match status" value="1"/>
</dbReference>
<evidence type="ECO:0000256" key="7">
    <source>
        <dbReference type="ARBA" id="ARBA00022827"/>
    </source>
</evidence>
<dbReference type="GO" id="GO:0016740">
    <property type="term" value="F:transferase activity"/>
    <property type="evidence" value="ECO:0007669"/>
    <property type="project" value="UniProtKB-KW"/>
</dbReference>
<dbReference type="Proteomes" id="UP000216871">
    <property type="component" value="Unassembled WGS sequence"/>
</dbReference>
<protein>
    <recommendedName>
        <fullName evidence="3">FAD:protein FMN transferase</fullName>
        <ecNumber evidence="2">2.7.1.180</ecNumber>
    </recommendedName>
    <alternativeName>
        <fullName evidence="9">Flavin transferase</fullName>
    </alternativeName>
</protein>
<dbReference type="GO" id="GO:0046872">
    <property type="term" value="F:metal ion binding"/>
    <property type="evidence" value="ECO:0007669"/>
    <property type="project" value="UniProtKB-KW"/>
</dbReference>
<evidence type="ECO:0000256" key="6">
    <source>
        <dbReference type="ARBA" id="ARBA00022723"/>
    </source>
</evidence>
<gene>
    <name evidence="12" type="ORF">BMYO_1085</name>
</gene>
<keyword evidence="5" id="KW-0808">Transferase</keyword>
<dbReference type="AlphaFoldDB" id="A0A261FL18"/>
<proteinExistence type="predicted"/>
<evidence type="ECO:0000313" key="13">
    <source>
        <dbReference type="Proteomes" id="UP000216871"/>
    </source>
</evidence>
<comment type="caution">
    <text evidence="12">The sequence shown here is derived from an EMBL/GenBank/DDBJ whole genome shotgun (WGS) entry which is preliminary data.</text>
</comment>
<keyword evidence="8" id="KW-0460">Magnesium</keyword>
<dbReference type="OrthoDB" id="9778595at2"/>
<evidence type="ECO:0000256" key="9">
    <source>
        <dbReference type="ARBA" id="ARBA00031306"/>
    </source>
</evidence>
<dbReference type="PANTHER" id="PTHR30040:SF2">
    <property type="entry name" value="FAD:PROTEIN FMN TRANSFERASE"/>
    <property type="match status" value="1"/>
</dbReference>
<evidence type="ECO:0000256" key="3">
    <source>
        <dbReference type="ARBA" id="ARBA00016337"/>
    </source>
</evidence>
<keyword evidence="13" id="KW-1185">Reference proteome</keyword>
<dbReference type="EMBL" id="MWWW01000011">
    <property type="protein sequence ID" value="OZG59851.1"/>
    <property type="molecule type" value="Genomic_DNA"/>
</dbReference>
<organism evidence="12 13">
    <name type="scientific">Bifidobacterium myosotis</name>
    <dbReference type="NCBI Taxonomy" id="1630166"/>
    <lineage>
        <taxon>Bacteria</taxon>
        <taxon>Bacillati</taxon>
        <taxon>Actinomycetota</taxon>
        <taxon>Actinomycetes</taxon>
        <taxon>Bifidobacteriales</taxon>
        <taxon>Bifidobacteriaceae</taxon>
        <taxon>Bifidobacterium</taxon>
    </lineage>
</organism>
<dbReference type="RefSeq" id="WP_094667550.1">
    <property type="nucleotide sequence ID" value="NZ_MWWW01000011.1"/>
</dbReference>
<reference evidence="12 13" key="1">
    <citation type="journal article" date="2017" name="BMC Genomics">
        <title>Comparative genomic and phylogenomic analyses of the Bifidobacteriaceae family.</title>
        <authorList>
            <person name="Lugli G.A."/>
            <person name="Milani C."/>
            <person name="Turroni F."/>
            <person name="Duranti S."/>
            <person name="Mancabelli L."/>
            <person name="Mangifesta M."/>
            <person name="Ferrario C."/>
            <person name="Modesto M."/>
            <person name="Mattarelli P."/>
            <person name="Jiri K."/>
            <person name="van Sinderen D."/>
            <person name="Ventura M."/>
        </authorList>
    </citation>
    <scope>NUCLEOTIDE SEQUENCE [LARGE SCALE GENOMIC DNA]</scope>
    <source>
        <strain evidence="12 13">DSM 100196</strain>
    </source>
</reference>
<dbReference type="EC" id="2.7.1.180" evidence="2"/>
<keyword evidence="7" id="KW-0274">FAD</keyword>